<keyword evidence="1" id="KW-0328">Glycosyltransferase</keyword>
<dbReference type="AlphaFoldDB" id="A0A0P6WUZ0"/>
<proteinExistence type="predicted"/>
<dbReference type="RefSeq" id="WP_062423051.1">
    <property type="nucleotide sequence ID" value="NZ_BBYA01000012.1"/>
</dbReference>
<dbReference type="Proteomes" id="UP000050430">
    <property type="component" value="Unassembled WGS sequence"/>
</dbReference>
<evidence type="ECO:0000256" key="1">
    <source>
        <dbReference type="ARBA" id="ARBA00022676"/>
    </source>
</evidence>
<keyword evidence="6" id="KW-1185">Reference proteome</keyword>
<dbReference type="PANTHER" id="PTHR37469">
    <property type="entry name" value="CELLOBIONIC ACID PHOSPHORYLASE-RELATED"/>
    <property type="match status" value="1"/>
</dbReference>
<dbReference type="InterPro" id="IPR012341">
    <property type="entry name" value="6hp_glycosidase-like_sf"/>
</dbReference>
<dbReference type="GO" id="GO:0005975">
    <property type="term" value="P:carbohydrate metabolic process"/>
    <property type="evidence" value="ECO:0007669"/>
    <property type="project" value="InterPro"/>
</dbReference>
<dbReference type="SUPFAM" id="SSF74650">
    <property type="entry name" value="Galactose mutarotase-like"/>
    <property type="match status" value="1"/>
</dbReference>
<evidence type="ECO:0000259" key="3">
    <source>
        <dbReference type="Pfam" id="PF06165"/>
    </source>
</evidence>
<dbReference type="Pfam" id="PF06165">
    <property type="entry name" value="GH94_b-supersand"/>
    <property type="match status" value="1"/>
</dbReference>
<accession>A0A0P6WUZ0</accession>
<dbReference type="GO" id="GO:0030246">
    <property type="term" value="F:carbohydrate binding"/>
    <property type="evidence" value="ECO:0007669"/>
    <property type="project" value="InterPro"/>
</dbReference>
<dbReference type="InterPro" id="IPR033432">
    <property type="entry name" value="GH94_catalytic"/>
</dbReference>
<organism evidence="5 6">
    <name type="scientific">Leptolinea tardivitalis</name>
    <dbReference type="NCBI Taxonomy" id="229920"/>
    <lineage>
        <taxon>Bacteria</taxon>
        <taxon>Bacillati</taxon>
        <taxon>Chloroflexota</taxon>
        <taxon>Anaerolineae</taxon>
        <taxon>Anaerolineales</taxon>
        <taxon>Anaerolineaceae</taxon>
        <taxon>Leptolinea</taxon>
    </lineage>
</organism>
<feature type="domain" description="Glycosyl hydrolase 94 catalytic" evidence="4">
    <location>
        <begin position="312"/>
        <end position="720"/>
    </location>
</feature>
<dbReference type="STRING" id="229920.ADM99_02265"/>
<evidence type="ECO:0000313" key="6">
    <source>
        <dbReference type="Proteomes" id="UP000050430"/>
    </source>
</evidence>
<dbReference type="InterPro" id="IPR011013">
    <property type="entry name" value="Gal_mutarotase_sf_dom"/>
</dbReference>
<dbReference type="Gene3D" id="2.70.98.40">
    <property type="entry name" value="Glycoside hydrolase, family 65, N-terminal domain"/>
    <property type="match status" value="1"/>
</dbReference>
<dbReference type="Gene3D" id="2.60.420.10">
    <property type="entry name" value="Maltose phosphorylase, domain 3"/>
    <property type="match status" value="1"/>
</dbReference>
<dbReference type="InterPro" id="IPR010383">
    <property type="entry name" value="Glyco_hydrolase_94_b-supersand"/>
</dbReference>
<dbReference type="SUPFAM" id="SSF48208">
    <property type="entry name" value="Six-hairpin glycosidases"/>
    <property type="match status" value="1"/>
</dbReference>
<dbReference type="CDD" id="cd11755">
    <property type="entry name" value="GH94N_ChBP_like"/>
    <property type="match status" value="1"/>
</dbReference>
<dbReference type="InterPro" id="IPR037828">
    <property type="entry name" value="GH94N_ChBP"/>
</dbReference>
<feature type="domain" description="Glycosyl hydrolase 94 supersandwich" evidence="3">
    <location>
        <begin position="11"/>
        <end position="285"/>
    </location>
</feature>
<evidence type="ECO:0000313" key="5">
    <source>
        <dbReference type="EMBL" id="KPL74075.1"/>
    </source>
</evidence>
<dbReference type="SMART" id="SM01068">
    <property type="entry name" value="CBM_X"/>
    <property type="match status" value="1"/>
</dbReference>
<evidence type="ECO:0000259" key="4">
    <source>
        <dbReference type="Pfam" id="PF17167"/>
    </source>
</evidence>
<dbReference type="EMBL" id="LGCK01000004">
    <property type="protein sequence ID" value="KPL74075.1"/>
    <property type="molecule type" value="Genomic_DNA"/>
</dbReference>
<dbReference type="Pfam" id="PF17167">
    <property type="entry name" value="Glyco_hydro_94"/>
    <property type="match status" value="1"/>
</dbReference>
<comment type="caution">
    <text evidence="5">The sequence shown here is derived from an EMBL/GenBank/DDBJ whole genome shotgun (WGS) entry which is preliminary data.</text>
</comment>
<dbReference type="OrthoDB" id="9769991at2"/>
<dbReference type="PATRIC" id="fig|229920.5.peg.3380"/>
<dbReference type="Gene3D" id="1.50.10.10">
    <property type="match status" value="1"/>
</dbReference>
<keyword evidence="2" id="KW-0808">Transferase</keyword>
<evidence type="ECO:0000256" key="2">
    <source>
        <dbReference type="ARBA" id="ARBA00022679"/>
    </source>
</evidence>
<dbReference type="PANTHER" id="PTHR37469:SF3">
    <property type="entry name" value="PUTATIVE-RELATED"/>
    <property type="match status" value="1"/>
</dbReference>
<protein>
    <submittedName>
        <fullName evidence="5">N,N'-diacetylchitobiose phosphorylase</fullName>
    </submittedName>
</protein>
<dbReference type="GO" id="GO:0016757">
    <property type="term" value="F:glycosyltransferase activity"/>
    <property type="evidence" value="ECO:0007669"/>
    <property type="project" value="UniProtKB-KW"/>
</dbReference>
<dbReference type="InterPro" id="IPR037018">
    <property type="entry name" value="GH65_N"/>
</dbReference>
<sequence>MQYGYFDDKAREYVITRPDTPASWSNYLGSTEYGAIITNNAGGYSFYQSAAQGRFLRLRFNSIPMDQPGRYIYLRDRDSGDYWSTSWQPVGKPLKEYKSTCRHGTAYTVIESDYAGINSQTTYFVPLGQLFEYWWVRITNTSDRPRKLSAFTYCEFSNNWDTSQDLVNLQYSLFIVKGEMRDNLLRIAINDNLTVDASNFINNDQSRHSWMALLGAPIVGFDTDRTSFLGTYRSYHNPLAVERGLCSNSKAYGDNACGSFQADLDLAPGESRDLLVMLGIGESGSFGKCTVEEFGSVSRAEKELQTLKSTLHSRLESLKVETPDPEFNSMMNVWAPYNSQVSFNWSRSASLVYNGERNGLGFRDSVQDVLGILAADPEAARSRLELMLTGQVACGGAIPVIKPFDHHPGSEPAPADEHFRSDDCLWFFNAIPVYVAETGDEAFYRKILPYADHGEATVLGHLRRALEFNLERTGRHGLPCGLEADWNDCLKLGYHGESLFVAFQLSMGLAVYAEVAGRLGLPAEAEWARKQREVLNTSIQKHCWDGEWFIWAIGEDGTVYGTKDFAEGQVYLNTQVWSVISGAATPEQAEKAMQTVKDRLATPYGLMLSAPPFIKTSIDVMRAVLFNPGIKENAGIFNHTQGWGVMAECLLGHGDRAYEYYRAFMPAAYNDRAEVRQCEPYVQAQTTYAGISPRPGNARTTWLTGAAAWAYFSATHYLLGIRPEIDGLRIDPCIPSTWPGFKVIRQFRGKRLEIVVSNPNHVCRGVTSLVLNGETMEGSLLPIQLLKNENRVTVTLG</sequence>
<dbReference type="InterPro" id="IPR052047">
    <property type="entry name" value="GH94_Enzymes"/>
</dbReference>
<name>A0A0P6WUZ0_9CHLR</name>
<dbReference type="InterPro" id="IPR008928">
    <property type="entry name" value="6-hairpin_glycosidase_sf"/>
</dbReference>
<reference evidence="5 6" key="1">
    <citation type="submission" date="2015-07" db="EMBL/GenBank/DDBJ databases">
        <title>Genome sequence of Leptolinea tardivitalis DSM 16556.</title>
        <authorList>
            <person name="Hemp J."/>
            <person name="Ward L.M."/>
            <person name="Pace L.A."/>
            <person name="Fischer W.W."/>
        </authorList>
    </citation>
    <scope>NUCLEOTIDE SEQUENCE [LARGE SCALE GENOMIC DNA]</scope>
    <source>
        <strain evidence="5 6">YMTK-2</strain>
    </source>
</reference>
<gene>
    <name evidence="5" type="ORF">ADM99_02265</name>
</gene>